<name>A0A8X6UNJ4_NEPPI</name>
<feature type="non-terminal residue" evidence="1">
    <location>
        <position position="56"/>
    </location>
</feature>
<organism evidence="1 2">
    <name type="scientific">Nephila pilipes</name>
    <name type="common">Giant wood spider</name>
    <name type="synonym">Nephila maculata</name>
    <dbReference type="NCBI Taxonomy" id="299642"/>
    <lineage>
        <taxon>Eukaryota</taxon>
        <taxon>Metazoa</taxon>
        <taxon>Ecdysozoa</taxon>
        <taxon>Arthropoda</taxon>
        <taxon>Chelicerata</taxon>
        <taxon>Arachnida</taxon>
        <taxon>Araneae</taxon>
        <taxon>Araneomorphae</taxon>
        <taxon>Entelegynae</taxon>
        <taxon>Araneoidea</taxon>
        <taxon>Nephilidae</taxon>
        <taxon>Nephila</taxon>
    </lineage>
</organism>
<accession>A0A8X6UNJ4</accession>
<evidence type="ECO:0000313" key="1">
    <source>
        <dbReference type="EMBL" id="GFU32281.1"/>
    </source>
</evidence>
<evidence type="ECO:0000313" key="2">
    <source>
        <dbReference type="Proteomes" id="UP000887013"/>
    </source>
</evidence>
<reference evidence="1" key="1">
    <citation type="submission" date="2020-08" db="EMBL/GenBank/DDBJ databases">
        <title>Multicomponent nature underlies the extraordinary mechanical properties of spider dragline silk.</title>
        <authorList>
            <person name="Kono N."/>
            <person name="Nakamura H."/>
            <person name="Mori M."/>
            <person name="Yoshida Y."/>
            <person name="Ohtoshi R."/>
            <person name="Malay A.D."/>
            <person name="Moran D.A.P."/>
            <person name="Tomita M."/>
            <person name="Numata K."/>
            <person name="Arakawa K."/>
        </authorList>
    </citation>
    <scope>NUCLEOTIDE SEQUENCE</scope>
</reference>
<keyword evidence="2" id="KW-1185">Reference proteome</keyword>
<dbReference type="AlphaFoldDB" id="A0A8X6UNJ4"/>
<dbReference type="EMBL" id="BMAW01129856">
    <property type="protein sequence ID" value="GFU32281.1"/>
    <property type="molecule type" value="Genomic_DNA"/>
</dbReference>
<dbReference type="Proteomes" id="UP000887013">
    <property type="component" value="Unassembled WGS sequence"/>
</dbReference>
<proteinExistence type="predicted"/>
<sequence length="56" mass="6531">MTRLVAESAFIGRRDAEVASDWSRPLIRIPKQERRGDPWHLTNVIRFLSPVFEIVP</sequence>
<protein>
    <submittedName>
        <fullName evidence="1">Uncharacterized protein</fullName>
    </submittedName>
</protein>
<gene>
    <name evidence="1" type="ORF">NPIL_688481</name>
</gene>
<comment type="caution">
    <text evidence="1">The sequence shown here is derived from an EMBL/GenBank/DDBJ whole genome shotgun (WGS) entry which is preliminary data.</text>
</comment>